<keyword evidence="2" id="KW-0614">Plasmid</keyword>
<accession>Q5NW43</accession>
<dbReference type="PANTHER" id="PTHR41252:SF1">
    <property type="entry name" value="BLR2505 PROTEIN"/>
    <property type="match status" value="1"/>
</dbReference>
<protein>
    <recommendedName>
        <fullName evidence="1">SnoaL-like domain-containing protein</fullName>
    </recommendedName>
</protein>
<evidence type="ECO:0000259" key="1">
    <source>
        <dbReference type="Pfam" id="PF12680"/>
    </source>
</evidence>
<dbReference type="PANTHER" id="PTHR41252">
    <property type="entry name" value="BLR2505 PROTEIN"/>
    <property type="match status" value="1"/>
</dbReference>
<dbReference type="Proteomes" id="UP000006552">
    <property type="component" value="Plasmid 2"/>
</dbReference>
<dbReference type="EMBL" id="CR555308">
    <property type="protein sequence ID" value="CAI10721.1"/>
    <property type="molecule type" value="Genomic_DNA"/>
</dbReference>
<sequence>MNDLEANKNVVTRLFTAFGNADIAQIVDLLHDEATWWVSGSLSISGTYTKAEMEKLLVGMHDLVDGAIKLTPQGFTAEGNRVAAEAESMANTKSGRVYNNLYHFLFEIKDGKVFRVKEYMDPMHVQAVFFEA</sequence>
<dbReference type="Pfam" id="PF12680">
    <property type="entry name" value="SnoaL_2"/>
    <property type="match status" value="1"/>
</dbReference>
<keyword evidence="3" id="KW-1185">Reference proteome</keyword>
<evidence type="ECO:0000313" key="2">
    <source>
        <dbReference type="EMBL" id="CAI10721.1"/>
    </source>
</evidence>
<evidence type="ECO:0000313" key="3">
    <source>
        <dbReference type="Proteomes" id="UP000006552"/>
    </source>
</evidence>
<dbReference type="SUPFAM" id="SSF54427">
    <property type="entry name" value="NTF2-like"/>
    <property type="match status" value="1"/>
</dbReference>
<name>Q5NW43_AROAE</name>
<dbReference type="eggNOG" id="COG3631">
    <property type="taxonomic scope" value="Bacteria"/>
</dbReference>
<dbReference type="Gene3D" id="3.10.450.50">
    <property type="match status" value="1"/>
</dbReference>
<organism evidence="2 3">
    <name type="scientific">Aromatoleum aromaticum (strain DSM 19018 / LMG 30748 / EbN1)</name>
    <name type="common">Azoarcus sp. (strain EbN1)</name>
    <dbReference type="NCBI Taxonomy" id="76114"/>
    <lineage>
        <taxon>Bacteria</taxon>
        <taxon>Pseudomonadati</taxon>
        <taxon>Pseudomonadota</taxon>
        <taxon>Betaproteobacteria</taxon>
        <taxon>Rhodocyclales</taxon>
        <taxon>Rhodocyclaceae</taxon>
        <taxon>Aromatoleum</taxon>
    </lineage>
</organism>
<dbReference type="AlphaFoldDB" id="Q5NW43"/>
<dbReference type="InterPro" id="IPR037401">
    <property type="entry name" value="SnoaL-like"/>
</dbReference>
<reference evidence="2 3" key="1">
    <citation type="journal article" date="2005" name="Arch. Microbiol.">
        <title>The genome sequence of an anaerobic aromatic-degrading denitrifying bacterium, strain EbN1.</title>
        <authorList>
            <person name="Rabus R."/>
            <person name="Kube M."/>
            <person name="Heider J."/>
            <person name="Beck A."/>
            <person name="Heitmann K."/>
            <person name="Widdel F."/>
            <person name="Reinhardt R."/>
        </authorList>
    </citation>
    <scope>NUCLEOTIDE SEQUENCE [LARGE SCALE GENOMIC DNA]</scope>
    <source>
        <strain evidence="2 3">EbN1</strain>
        <plasmid evidence="3">Plasmid pAzo2</plasmid>
    </source>
</reference>
<dbReference type="KEGG" id="eba:p2D4"/>
<geneLocation type="plasmid" evidence="3">
    <name>pAzo2</name>
</geneLocation>
<proteinExistence type="predicted"/>
<dbReference type="OrthoDB" id="7061942at2"/>
<dbReference type="HOGENOM" id="CLU_107220_1_2_4"/>
<gene>
    <name evidence="2" type="ORF">p2D4</name>
</gene>
<dbReference type="InterPro" id="IPR032710">
    <property type="entry name" value="NTF2-like_dom_sf"/>
</dbReference>
<dbReference type="RefSeq" id="WP_011254924.1">
    <property type="nucleotide sequence ID" value="NC_006824.1"/>
</dbReference>
<feature type="domain" description="SnoaL-like" evidence="1">
    <location>
        <begin position="11"/>
        <end position="115"/>
    </location>
</feature>